<name>A0AAP0KBG4_9MAGN</name>
<keyword evidence="2" id="KW-1185">Reference proteome</keyword>
<evidence type="ECO:0000313" key="1">
    <source>
        <dbReference type="EMBL" id="KAK9148619.1"/>
    </source>
</evidence>
<sequence>MGFEPSSPMKQIEMMRFYYVGDKDLTPKLDPDMRAWVSVVHHNALVEVD</sequence>
<gene>
    <name evidence="1" type="ORF">Scep_007376</name>
</gene>
<accession>A0AAP0KBG4</accession>
<reference evidence="1 2" key="1">
    <citation type="submission" date="2024-01" db="EMBL/GenBank/DDBJ databases">
        <title>Genome assemblies of Stephania.</title>
        <authorList>
            <person name="Yang L."/>
        </authorList>
    </citation>
    <scope>NUCLEOTIDE SEQUENCE [LARGE SCALE GENOMIC DNA]</scope>
    <source>
        <strain evidence="1">JXDWG</strain>
        <tissue evidence="1">Leaf</tissue>
    </source>
</reference>
<protein>
    <submittedName>
        <fullName evidence="1">Uncharacterized protein</fullName>
    </submittedName>
</protein>
<organism evidence="1 2">
    <name type="scientific">Stephania cephalantha</name>
    <dbReference type="NCBI Taxonomy" id="152367"/>
    <lineage>
        <taxon>Eukaryota</taxon>
        <taxon>Viridiplantae</taxon>
        <taxon>Streptophyta</taxon>
        <taxon>Embryophyta</taxon>
        <taxon>Tracheophyta</taxon>
        <taxon>Spermatophyta</taxon>
        <taxon>Magnoliopsida</taxon>
        <taxon>Ranunculales</taxon>
        <taxon>Menispermaceae</taxon>
        <taxon>Menispermoideae</taxon>
        <taxon>Cissampelideae</taxon>
        <taxon>Stephania</taxon>
    </lineage>
</organism>
<comment type="caution">
    <text evidence="1">The sequence shown here is derived from an EMBL/GenBank/DDBJ whole genome shotgun (WGS) entry which is preliminary data.</text>
</comment>
<dbReference type="EMBL" id="JBBNAG010000003">
    <property type="protein sequence ID" value="KAK9148619.1"/>
    <property type="molecule type" value="Genomic_DNA"/>
</dbReference>
<proteinExistence type="predicted"/>
<dbReference type="AlphaFoldDB" id="A0AAP0KBG4"/>
<evidence type="ECO:0000313" key="2">
    <source>
        <dbReference type="Proteomes" id="UP001419268"/>
    </source>
</evidence>
<dbReference type="Proteomes" id="UP001419268">
    <property type="component" value="Unassembled WGS sequence"/>
</dbReference>